<keyword evidence="1" id="KW-0472">Membrane</keyword>
<dbReference type="RefSeq" id="WP_186946108.1">
    <property type="nucleotide sequence ID" value="NZ_JACOGF010000002.1"/>
</dbReference>
<dbReference type="PANTHER" id="PTHR34475">
    <property type="match status" value="1"/>
</dbReference>
<comment type="caution">
    <text evidence="2">The sequence shown here is derived from an EMBL/GenBank/DDBJ whole genome shotgun (WGS) entry which is preliminary data.</text>
</comment>
<gene>
    <name evidence="2" type="ORF">H8L32_05260</name>
</gene>
<dbReference type="InterPro" id="IPR010982">
    <property type="entry name" value="Lambda_DNA-bd_dom_sf"/>
</dbReference>
<keyword evidence="1" id="KW-0812">Transmembrane</keyword>
<dbReference type="EMBL" id="JACOGF010000002">
    <property type="protein sequence ID" value="MBC3916877.1"/>
    <property type="molecule type" value="Genomic_DNA"/>
</dbReference>
<dbReference type="PANTHER" id="PTHR34475:SF1">
    <property type="entry name" value="CYTOSKELETON PROTEIN RODZ"/>
    <property type="match status" value="1"/>
</dbReference>
<evidence type="ECO:0000313" key="3">
    <source>
        <dbReference type="Proteomes" id="UP000650424"/>
    </source>
</evidence>
<dbReference type="Pfam" id="PF13413">
    <property type="entry name" value="HTH_25"/>
    <property type="match status" value="1"/>
</dbReference>
<protein>
    <submittedName>
        <fullName evidence="2">Helix-turn-helix domain-containing protein</fullName>
    </submittedName>
</protein>
<keyword evidence="1" id="KW-1133">Transmembrane helix</keyword>
<keyword evidence="3" id="KW-1185">Reference proteome</keyword>
<dbReference type="InterPro" id="IPR050400">
    <property type="entry name" value="Bact_Cytoskel_RodZ"/>
</dbReference>
<dbReference type="Proteomes" id="UP000650424">
    <property type="component" value="Unassembled WGS sequence"/>
</dbReference>
<evidence type="ECO:0000313" key="2">
    <source>
        <dbReference type="EMBL" id="MBC3916877.1"/>
    </source>
</evidence>
<reference evidence="2 3" key="1">
    <citation type="submission" date="2020-08" db="EMBL/GenBank/DDBJ databases">
        <title>Novel species isolated from subtropical streams in China.</title>
        <authorList>
            <person name="Lu H."/>
        </authorList>
    </citation>
    <scope>NUCLEOTIDE SEQUENCE [LARGE SCALE GENOMIC DNA]</scope>
    <source>
        <strain evidence="2 3">CY18W</strain>
    </source>
</reference>
<dbReference type="Gene3D" id="1.10.260.40">
    <property type="entry name" value="lambda repressor-like DNA-binding domains"/>
    <property type="match status" value="1"/>
</dbReference>
<name>A0ABR6ZLW5_9BURK</name>
<evidence type="ECO:0000256" key="1">
    <source>
        <dbReference type="SAM" id="Phobius"/>
    </source>
</evidence>
<proteinExistence type="predicted"/>
<sequence length="172" mass="18504">MKDSETTVQPLPEATGAFQYQELIESRLGQPIAVELNDAESQRLAASPGAKLAAARNALGLSVEQVSAQLKMAPRQINALEKDDYALLPEAAIIRGFIRAYAKLLKLDSAAIIDLFTDDFNKKKLAGDLGRGKNRHSIAQTSNTHSNAPSYTLALLLCLAAAAALAYFNLLH</sequence>
<accession>A0ABR6ZLW5</accession>
<organism evidence="2 3">
    <name type="scientific">Undibacterium hunanense</name>
    <dbReference type="NCBI Taxonomy" id="2762292"/>
    <lineage>
        <taxon>Bacteria</taxon>
        <taxon>Pseudomonadati</taxon>
        <taxon>Pseudomonadota</taxon>
        <taxon>Betaproteobacteria</taxon>
        <taxon>Burkholderiales</taxon>
        <taxon>Oxalobacteraceae</taxon>
        <taxon>Undibacterium</taxon>
    </lineage>
</organism>
<feature type="transmembrane region" description="Helical" evidence="1">
    <location>
        <begin position="151"/>
        <end position="171"/>
    </location>
</feature>